<dbReference type="AlphaFoldDB" id="A0A2A6DXW5"/>
<feature type="domain" description="CMP/dCMP-type deaminase" evidence="5">
    <location>
        <begin position="1"/>
        <end position="129"/>
    </location>
</feature>
<dbReference type="GO" id="GO:0008270">
    <property type="term" value="F:zinc ion binding"/>
    <property type="evidence" value="ECO:0007669"/>
    <property type="project" value="InterPro"/>
</dbReference>
<reference evidence="6 7" key="1">
    <citation type="submission" date="2016-12" db="EMBL/GenBank/DDBJ databases">
        <title>Candidatus Reconcilibacillus cellulovorans genome.</title>
        <authorList>
            <person name="Kolinko S."/>
            <person name="Wu Y.-W."/>
            <person name="Tachea F."/>
            <person name="Denzel E."/>
            <person name="Hiras J."/>
            <person name="Baecker N."/>
            <person name="Chan L.J."/>
            <person name="Eichorst S.A."/>
            <person name="Frey D."/>
            <person name="Adams P.D."/>
            <person name="Pray T."/>
            <person name="Tanjore D."/>
            <person name="Petzold C.J."/>
            <person name="Gladden J.M."/>
            <person name="Simmons B.A."/>
            <person name="Singer S.W."/>
        </authorList>
    </citation>
    <scope>NUCLEOTIDE SEQUENCE [LARGE SCALE GENOMIC DNA]</scope>
    <source>
        <strain evidence="6">JTherm</strain>
    </source>
</reference>
<dbReference type="PROSITE" id="PS00903">
    <property type="entry name" value="CYT_DCMP_DEAMINASES_1"/>
    <property type="match status" value="1"/>
</dbReference>
<sequence>MDHRFMELAVRLALDNVRSGRGGPFGAVVVRDGRVIALGRNEVTMRNDPTAHAEIQAIRAACETLGSFQLEGCELYSSCEPCPMCLGAIYWARPKAVYYACGRDDAAAAGFDDRFIYDELALPDGRERKIPFMRLRVPGDEEPFFVWMRSENKIKY</sequence>
<comment type="caution">
    <text evidence="6">The sequence shown here is derived from an EMBL/GenBank/DDBJ whole genome shotgun (WGS) entry which is preliminary data.</text>
</comment>
<dbReference type="GO" id="GO:0047974">
    <property type="term" value="F:guanosine deaminase activity"/>
    <property type="evidence" value="ECO:0007669"/>
    <property type="project" value="TreeGrafter"/>
</dbReference>
<evidence type="ECO:0000256" key="2">
    <source>
        <dbReference type="ARBA" id="ARBA00022723"/>
    </source>
</evidence>
<dbReference type="Proteomes" id="UP000243688">
    <property type="component" value="Unassembled WGS sequence"/>
</dbReference>
<dbReference type="InterPro" id="IPR016193">
    <property type="entry name" value="Cytidine_deaminase-like"/>
</dbReference>
<evidence type="ECO:0000256" key="4">
    <source>
        <dbReference type="ARBA" id="ARBA00022833"/>
    </source>
</evidence>
<dbReference type="InterPro" id="IPR016192">
    <property type="entry name" value="APOBEC/CMP_deaminase_Zn-bd"/>
</dbReference>
<evidence type="ECO:0000313" key="6">
    <source>
        <dbReference type="EMBL" id="PDO09347.1"/>
    </source>
</evidence>
<comment type="similarity">
    <text evidence="1">Belongs to the cytidine and deoxycytidylate deaminase family.</text>
</comment>
<accession>A0A2A6DXW5</accession>
<protein>
    <submittedName>
        <fullName evidence="6">tRNA-specific adenosine deaminase</fullName>
    </submittedName>
</protein>
<dbReference type="SUPFAM" id="SSF53927">
    <property type="entry name" value="Cytidine deaminase-like"/>
    <property type="match status" value="1"/>
</dbReference>
<evidence type="ECO:0000256" key="3">
    <source>
        <dbReference type="ARBA" id="ARBA00022801"/>
    </source>
</evidence>
<evidence type="ECO:0000259" key="5">
    <source>
        <dbReference type="PROSITE" id="PS51747"/>
    </source>
</evidence>
<keyword evidence="4" id="KW-0862">Zinc</keyword>
<dbReference type="Pfam" id="PF00383">
    <property type="entry name" value="dCMP_cyt_deam_1"/>
    <property type="match status" value="1"/>
</dbReference>
<name>A0A2A6DXW5_9BACL</name>
<dbReference type="Gene3D" id="3.40.140.10">
    <property type="entry name" value="Cytidine Deaminase, domain 2"/>
    <property type="match status" value="1"/>
</dbReference>
<keyword evidence="3" id="KW-0378">Hydrolase</keyword>
<dbReference type="PROSITE" id="PS51747">
    <property type="entry name" value="CYT_DCMP_DEAMINASES_2"/>
    <property type="match status" value="1"/>
</dbReference>
<keyword evidence="2" id="KW-0479">Metal-binding</keyword>
<dbReference type="CDD" id="cd01285">
    <property type="entry name" value="nucleoside_deaminase"/>
    <property type="match status" value="1"/>
</dbReference>
<dbReference type="PANTHER" id="PTHR11079">
    <property type="entry name" value="CYTOSINE DEAMINASE FAMILY MEMBER"/>
    <property type="match status" value="1"/>
</dbReference>
<dbReference type="GO" id="GO:0006152">
    <property type="term" value="P:purine nucleoside catabolic process"/>
    <property type="evidence" value="ECO:0007669"/>
    <property type="project" value="TreeGrafter"/>
</dbReference>
<evidence type="ECO:0000256" key="1">
    <source>
        <dbReference type="ARBA" id="ARBA00006576"/>
    </source>
</evidence>
<gene>
    <name evidence="6" type="ORF">BLM47_13105</name>
</gene>
<evidence type="ECO:0000313" key="7">
    <source>
        <dbReference type="Proteomes" id="UP000243688"/>
    </source>
</evidence>
<dbReference type="EMBL" id="MOXJ01000045">
    <property type="protein sequence ID" value="PDO09347.1"/>
    <property type="molecule type" value="Genomic_DNA"/>
</dbReference>
<organism evidence="6 7">
    <name type="scientific">Candidatus Reconcilbacillus cellulovorans</name>
    <dbReference type="NCBI Taxonomy" id="1906605"/>
    <lineage>
        <taxon>Bacteria</taxon>
        <taxon>Bacillati</taxon>
        <taxon>Bacillota</taxon>
        <taxon>Bacilli</taxon>
        <taxon>Bacillales</taxon>
        <taxon>Paenibacillaceae</taxon>
        <taxon>Candidatus Reconcilbacillus</taxon>
    </lineage>
</organism>
<dbReference type="PANTHER" id="PTHR11079:SF161">
    <property type="entry name" value="CMP_DCMP-TYPE DEAMINASE DOMAIN-CONTAINING PROTEIN"/>
    <property type="match status" value="1"/>
</dbReference>
<proteinExistence type="inferred from homology"/>
<dbReference type="InterPro" id="IPR002125">
    <property type="entry name" value="CMP_dCMP_dom"/>
</dbReference>
<dbReference type="FunFam" id="3.40.140.10:FF:000011">
    <property type="entry name" value="tRNA-specific adenosine deaminase"/>
    <property type="match status" value="1"/>
</dbReference>